<evidence type="ECO:0000256" key="2">
    <source>
        <dbReference type="SAM" id="MobiDB-lite"/>
    </source>
</evidence>
<dbReference type="AlphaFoldDB" id="A0A6L2M7R2"/>
<evidence type="ECO:0008006" key="5">
    <source>
        <dbReference type="Google" id="ProtNLM"/>
    </source>
</evidence>
<reference evidence="4" key="1">
    <citation type="journal article" date="2019" name="Sci. Rep.">
        <title>Draft genome of Tanacetum cinerariifolium, the natural source of mosquito coil.</title>
        <authorList>
            <person name="Yamashiro T."/>
            <person name="Shiraishi A."/>
            <person name="Satake H."/>
            <person name="Nakayama K."/>
        </authorList>
    </citation>
    <scope>NUCLEOTIDE SEQUENCE</scope>
</reference>
<organism evidence="4">
    <name type="scientific">Tanacetum cinerariifolium</name>
    <name type="common">Dalmatian daisy</name>
    <name type="synonym">Chrysanthemum cinerariifolium</name>
    <dbReference type="NCBI Taxonomy" id="118510"/>
    <lineage>
        <taxon>Eukaryota</taxon>
        <taxon>Viridiplantae</taxon>
        <taxon>Streptophyta</taxon>
        <taxon>Embryophyta</taxon>
        <taxon>Tracheophyta</taxon>
        <taxon>Spermatophyta</taxon>
        <taxon>Magnoliopsida</taxon>
        <taxon>eudicotyledons</taxon>
        <taxon>Gunneridae</taxon>
        <taxon>Pentapetalae</taxon>
        <taxon>asterids</taxon>
        <taxon>campanulids</taxon>
        <taxon>Asterales</taxon>
        <taxon>Asteraceae</taxon>
        <taxon>Asteroideae</taxon>
        <taxon>Anthemideae</taxon>
        <taxon>Anthemidinae</taxon>
        <taxon>Tanacetum</taxon>
    </lineage>
</organism>
<comment type="caution">
    <text evidence="4">The sequence shown here is derived from an EMBL/GenBank/DDBJ whole genome shotgun (WGS) entry which is preliminary data.</text>
</comment>
<proteinExistence type="predicted"/>
<feature type="region of interest" description="Disordered" evidence="2">
    <location>
        <begin position="457"/>
        <end position="482"/>
    </location>
</feature>
<sequence length="841" mass="93667">MNVSLFMFGALLLHRVCKHVYGTDIITVDQCCCKKRSMKLTKKVVNPRCISYSIRNPTVFSLGTRRRQCVLRLEDHVKRLSPRKTQYPEVDRLFPVRISQGIEWRLRDRRGGDGGGGGGVVCGDDGGGGGVGVLYGDGVDDGVRGVFFVRLFVVWDVIIDGGGGEDIKFALVGKSGAPELILILKKGFTMGIRMSSGAPDFPTRANLSNTGEDQPHAYLNSDDHERRPQSISSVAQGRIVISDVTGDRGYAIADGLSVNQAPGFDGVGAPRNLSLIDDSGANTSENTAAALTLSQIRPAVYSQDTDQASDMDNRLNYAGKSVNGRRQKNVTVKSLHPELPGLEDPIVEFPEGKIDSSLTIVSDGRGQRWMSFSKRLRKNTPQCYTKPFDSLKNWNNRFFWVHEKVQLLTATASCVIDIRDTAVASGSSRTLAAIKKSPLDFADEDPPQVSTERMVKRPRRYSRKTSVVEDPNSEKSTSFTSMVGSPGIPPGYFSKLRHLLNFLSQYNVNLARQVAKGPQLRLRFEQEAKLLRKAVAQVARRDQRIKAKGKHIRNLKALLEAEADMKGAAKARNVELAKELESLRVQFSDLQVSNNQLSQQVFTLHAQITSAERIKAAFEEFKKYEDDWELYPHMLTAIAGRRWVIGHSLRLAVMKSAESTKLRQVFADVVSAGIAKGISEGLKHDVEHRKAKVDLAAIEAYDPEADTKYFVTLHALKDLKYPLVDELEKLKDTPIDVIMASLFLESDFREDAPQWIHELRPSYSQLKISVYLEVRNPKDPWSFKDDILLEDAIAANVCRAEKKKKCRVVCRTYGVSSARHTIVMASPYQYLPLLLKVLPSC</sequence>
<feature type="chain" id="PRO_5026908844" description="Transposase (Putative), gypsy type" evidence="3">
    <location>
        <begin position="23"/>
        <end position="841"/>
    </location>
</feature>
<protein>
    <recommendedName>
        <fullName evidence="5">Transposase (Putative), gypsy type</fullName>
    </recommendedName>
</protein>
<feature type="signal peptide" evidence="3">
    <location>
        <begin position="1"/>
        <end position="22"/>
    </location>
</feature>
<accession>A0A6L2M7R2</accession>
<evidence type="ECO:0000256" key="3">
    <source>
        <dbReference type="SAM" id="SignalP"/>
    </source>
</evidence>
<gene>
    <name evidence="4" type="ORF">Tci_041668</name>
</gene>
<feature type="region of interest" description="Disordered" evidence="2">
    <location>
        <begin position="199"/>
        <end position="231"/>
    </location>
</feature>
<evidence type="ECO:0000313" key="4">
    <source>
        <dbReference type="EMBL" id="GEU69690.1"/>
    </source>
</evidence>
<feature type="coiled-coil region" evidence="1">
    <location>
        <begin position="566"/>
        <end position="600"/>
    </location>
</feature>
<dbReference type="EMBL" id="BKCJ010005980">
    <property type="protein sequence ID" value="GEU69690.1"/>
    <property type="molecule type" value="Genomic_DNA"/>
</dbReference>
<evidence type="ECO:0000256" key="1">
    <source>
        <dbReference type="SAM" id="Coils"/>
    </source>
</evidence>
<name>A0A6L2M7R2_TANCI</name>
<keyword evidence="3" id="KW-0732">Signal</keyword>
<keyword evidence="1" id="KW-0175">Coiled coil</keyword>